<dbReference type="EMBL" id="SNRW01001192">
    <property type="protein sequence ID" value="KAA6397386.1"/>
    <property type="molecule type" value="Genomic_DNA"/>
</dbReference>
<feature type="compositionally biased region" description="Basic and acidic residues" evidence="1">
    <location>
        <begin position="26"/>
        <end position="50"/>
    </location>
</feature>
<evidence type="ECO:0000313" key="3">
    <source>
        <dbReference type="Proteomes" id="UP000324800"/>
    </source>
</evidence>
<comment type="caution">
    <text evidence="2">The sequence shown here is derived from an EMBL/GenBank/DDBJ whole genome shotgun (WGS) entry which is preliminary data.</text>
</comment>
<feature type="region of interest" description="Disordered" evidence="1">
    <location>
        <begin position="26"/>
        <end position="73"/>
    </location>
</feature>
<reference evidence="2 3" key="1">
    <citation type="submission" date="2019-03" db="EMBL/GenBank/DDBJ databases">
        <title>Single cell metagenomics reveals metabolic interactions within the superorganism composed of flagellate Streblomastix strix and complex community of Bacteroidetes bacteria on its surface.</title>
        <authorList>
            <person name="Treitli S.C."/>
            <person name="Kolisko M."/>
            <person name="Husnik F."/>
            <person name="Keeling P."/>
            <person name="Hampl V."/>
        </authorList>
    </citation>
    <scope>NUCLEOTIDE SEQUENCE [LARGE SCALE GENOMIC DNA]</scope>
    <source>
        <strain evidence="2">ST1C</strain>
    </source>
</reference>
<dbReference type="Proteomes" id="UP000324800">
    <property type="component" value="Unassembled WGS sequence"/>
</dbReference>
<accession>A0A5J4WS33</accession>
<name>A0A5J4WS33_9EUKA</name>
<evidence type="ECO:0000256" key="1">
    <source>
        <dbReference type="SAM" id="MobiDB-lite"/>
    </source>
</evidence>
<protein>
    <submittedName>
        <fullName evidence="2">Uncharacterized protein</fullName>
    </submittedName>
</protein>
<gene>
    <name evidence="2" type="ORF">EZS28_007083</name>
</gene>
<organism evidence="2 3">
    <name type="scientific">Streblomastix strix</name>
    <dbReference type="NCBI Taxonomy" id="222440"/>
    <lineage>
        <taxon>Eukaryota</taxon>
        <taxon>Metamonada</taxon>
        <taxon>Preaxostyla</taxon>
        <taxon>Oxymonadida</taxon>
        <taxon>Streblomastigidae</taxon>
        <taxon>Streblomastix</taxon>
    </lineage>
</organism>
<dbReference type="AlphaFoldDB" id="A0A5J4WS33"/>
<proteinExistence type="predicted"/>
<evidence type="ECO:0000313" key="2">
    <source>
        <dbReference type="EMBL" id="KAA6397386.1"/>
    </source>
</evidence>
<sequence length="73" mass="8335">MSNVSVVKKHSVTTIRKVAISAMQSKDKTEIEMDRTSGHSESAETIRENFDVNNNNNIRKRYPNASRLEKSVR</sequence>